<feature type="compositionally biased region" description="Basic and acidic residues" evidence="2">
    <location>
        <begin position="472"/>
        <end position="485"/>
    </location>
</feature>
<evidence type="ECO:0000256" key="3">
    <source>
        <dbReference type="SAM" id="Phobius"/>
    </source>
</evidence>
<evidence type="ECO:0000313" key="6">
    <source>
        <dbReference type="EMBL" id="GAA4144220.1"/>
    </source>
</evidence>
<dbReference type="Pfam" id="PF26629">
    <property type="entry name" value="GT2_TM_C"/>
    <property type="match status" value="1"/>
</dbReference>
<feature type="compositionally biased region" description="Low complexity" evidence="2">
    <location>
        <begin position="419"/>
        <end position="440"/>
    </location>
</feature>
<feature type="transmembrane region" description="Helical" evidence="3">
    <location>
        <begin position="310"/>
        <end position="335"/>
    </location>
</feature>
<dbReference type="InterPro" id="IPR050256">
    <property type="entry name" value="Glycosyltransferase_2"/>
</dbReference>
<comment type="similarity">
    <text evidence="1">Belongs to the glycosyltransferase 2 family.</text>
</comment>
<dbReference type="PANTHER" id="PTHR48090">
    <property type="entry name" value="UNDECAPRENYL-PHOSPHATE 4-DEOXY-4-FORMAMIDO-L-ARABINOSE TRANSFERASE-RELATED"/>
    <property type="match status" value="1"/>
</dbReference>
<dbReference type="EMBL" id="BAABDO010000050">
    <property type="protein sequence ID" value="GAA4144220.1"/>
    <property type="molecule type" value="Genomic_DNA"/>
</dbReference>
<gene>
    <name evidence="6" type="ORF">GCM10022416_34690</name>
</gene>
<dbReference type="Proteomes" id="UP001500266">
    <property type="component" value="Unassembled WGS sequence"/>
</dbReference>
<dbReference type="CDD" id="cd04179">
    <property type="entry name" value="DPM_DPG-synthase_like"/>
    <property type="match status" value="1"/>
</dbReference>
<dbReference type="PANTHER" id="PTHR48090:SF7">
    <property type="entry name" value="RFBJ PROTEIN"/>
    <property type="match status" value="1"/>
</dbReference>
<name>A0ABP7YZW3_9ACTN</name>
<reference evidence="7" key="1">
    <citation type="journal article" date="2019" name="Int. J. Syst. Evol. Microbiol.">
        <title>The Global Catalogue of Microorganisms (GCM) 10K type strain sequencing project: providing services to taxonomists for standard genome sequencing and annotation.</title>
        <authorList>
            <consortium name="The Broad Institute Genomics Platform"/>
            <consortium name="The Broad Institute Genome Sequencing Center for Infectious Disease"/>
            <person name="Wu L."/>
            <person name="Ma J."/>
        </authorList>
    </citation>
    <scope>NUCLEOTIDE SEQUENCE [LARGE SCALE GENOMIC DNA]</scope>
    <source>
        <strain evidence="7">JCM 17316</strain>
    </source>
</reference>
<feature type="transmembrane region" description="Helical" evidence="3">
    <location>
        <begin position="355"/>
        <end position="375"/>
    </location>
</feature>
<keyword evidence="3" id="KW-0812">Transmembrane</keyword>
<accession>A0ABP7YZW3</accession>
<feature type="transmembrane region" description="Helical" evidence="3">
    <location>
        <begin position="228"/>
        <end position="250"/>
    </location>
</feature>
<keyword evidence="7" id="KW-1185">Reference proteome</keyword>
<evidence type="ECO:0000256" key="1">
    <source>
        <dbReference type="ARBA" id="ARBA00006739"/>
    </source>
</evidence>
<evidence type="ECO:0000259" key="4">
    <source>
        <dbReference type="Pfam" id="PF00535"/>
    </source>
</evidence>
<dbReference type="Gene3D" id="3.90.550.10">
    <property type="entry name" value="Spore Coat Polysaccharide Biosynthesis Protein SpsA, Chain A"/>
    <property type="match status" value="1"/>
</dbReference>
<evidence type="ECO:0000256" key="2">
    <source>
        <dbReference type="SAM" id="MobiDB-lite"/>
    </source>
</evidence>
<sequence length="485" mass="51831">MELSVVMPCLNEAETVETCVRKAVGFFEEHGIDGEVVVADNGSTDGSQQLARDAGARVVPVIDKGYGNALMGGIRAARGKYVVMGDADDSYDFTSLLPFLEELRDGADLVMGNRFKGGIAPGAMPPLHRYLGNPVLSFIGRLFFGSKIGDFHCGLRAFNKESIMRLGLQTGGMEFASEMVVKATLAKYDIREVPTTLSPDGRSRPPHLNTWRDGWRHLRFLLLYSPRWLFLIPGLLFMTLGLVAGIALSFGPVTVGEIAFDVDTLVGASAAMIIGFQSVIFALLTKVYAMQEGFLPHDPRVKRVIDWLSLERGLVLGGLLALAGLAGLVASLLHWRVNNFGELNPRESLRIVVPAATALMMSLQAVFAALFVSILRIRRRQHPPVVDVAEEAAGVVDAAAHRVSREAAEAAKADEDAAPAKAATGAKAARTARTAKVAKSAKGDKAAKSAEAPKPAETYGGGNVKIVNVKPKKADDSAGDGDAER</sequence>
<dbReference type="InterPro" id="IPR029044">
    <property type="entry name" value="Nucleotide-diphossugar_trans"/>
</dbReference>
<dbReference type="InterPro" id="IPR058718">
    <property type="entry name" value="Agl6_TM_C"/>
</dbReference>
<dbReference type="Pfam" id="PF00535">
    <property type="entry name" value="Glycos_transf_2"/>
    <property type="match status" value="1"/>
</dbReference>
<feature type="domain" description="Low-salt glycan biosynthesis hexosyltransferase Agl6 C-terminal transmembrane region" evidence="5">
    <location>
        <begin position="283"/>
        <end position="376"/>
    </location>
</feature>
<keyword evidence="3" id="KW-1133">Transmembrane helix</keyword>
<dbReference type="SUPFAM" id="SSF53448">
    <property type="entry name" value="Nucleotide-diphospho-sugar transferases"/>
    <property type="match status" value="1"/>
</dbReference>
<feature type="transmembrane region" description="Helical" evidence="3">
    <location>
        <begin position="270"/>
        <end position="289"/>
    </location>
</feature>
<keyword evidence="3" id="KW-0472">Membrane</keyword>
<evidence type="ECO:0000313" key="7">
    <source>
        <dbReference type="Proteomes" id="UP001500266"/>
    </source>
</evidence>
<proteinExistence type="inferred from homology"/>
<dbReference type="InterPro" id="IPR001173">
    <property type="entry name" value="Glyco_trans_2-like"/>
</dbReference>
<organism evidence="6 7">
    <name type="scientific">Actinomadura keratinilytica</name>
    <dbReference type="NCBI Taxonomy" id="547461"/>
    <lineage>
        <taxon>Bacteria</taxon>
        <taxon>Bacillati</taxon>
        <taxon>Actinomycetota</taxon>
        <taxon>Actinomycetes</taxon>
        <taxon>Streptosporangiales</taxon>
        <taxon>Thermomonosporaceae</taxon>
        <taxon>Actinomadura</taxon>
    </lineage>
</organism>
<comment type="caution">
    <text evidence="6">The sequence shown here is derived from an EMBL/GenBank/DDBJ whole genome shotgun (WGS) entry which is preliminary data.</text>
</comment>
<dbReference type="RefSeq" id="WP_345022445.1">
    <property type="nucleotide sequence ID" value="NZ_BAABDO010000050.1"/>
</dbReference>
<evidence type="ECO:0000259" key="5">
    <source>
        <dbReference type="Pfam" id="PF26629"/>
    </source>
</evidence>
<protein>
    <submittedName>
        <fullName evidence="6">Glycosyltransferase</fullName>
    </submittedName>
</protein>
<feature type="domain" description="Glycosyltransferase 2-like" evidence="4">
    <location>
        <begin position="4"/>
        <end position="166"/>
    </location>
</feature>
<feature type="region of interest" description="Disordered" evidence="2">
    <location>
        <begin position="407"/>
        <end position="485"/>
    </location>
</feature>